<name>A0A543AQJ3_9ACTN</name>
<proteinExistence type="predicted"/>
<dbReference type="EMBL" id="VFOW01000001">
    <property type="protein sequence ID" value="TQL74829.1"/>
    <property type="molecule type" value="Genomic_DNA"/>
</dbReference>
<dbReference type="Proteomes" id="UP000317043">
    <property type="component" value="Unassembled WGS sequence"/>
</dbReference>
<dbReference type="RefSeq" id="WP_142034225.1">
    <property type="nucleotide sequence ID" value="NZ_JBHTGS010000002.1"/>
</dbReference>
<evidence type="ECO:0000313" key="3">
    <source>
        <dbReference type="EMBL" id="TQL74829.1"/>
    </source>
</evidence>
<organism evidence="3 4">
    <name type="scientific">Stackebrandtia endophytica</name>
    <dbReference type="NCBI Taxonomy" id="1496996"/>
    <lineage>
        <taxon>Bacteria</taxon>
        <taxon>Bacillati</taxon>
        <taxon>Actinomycetota</taxon>
        <taxon>Actinomycetes</taxon>
        <taxon>Glycomycetales</taxon>
        <taxon>Glycomycetaceae</taxon>
        <taxon>Stackebrandtia</taxon>
    </lineage>
</organism>
<feature type="transmembrane region" description="Helical" evidence="2">
    <location>
        <begin position="80"/>
        <end position="100"/>
    </location>
</feature>
<feature type="compositionally biased region" description="Basic and acidic residues" evidence="1">
    <location>
        <begin position="165"/>
        <end position="181"/>
    </location>
</feature>
<dbReference type="AlphaFoldDB" id="A0A543AQJ3"/>
<feature type="transmembrane region" description="Helical" evidence="2">
    <location>
        <begin position="52"/>
        <end position="73"/>
    </location>
</feature>
<keyword evidence="2" id="KW-0472">Membrane</keyword>
<feature type="region of interest" description="Disordered" evidence="1">
    <location>
        <begin position="156"/>
        <end position="181"/>
    </location>
</feature>
<evidence type="ECO:0000313" key="4">
    <source>
        <dbReference type="Proteomes" id="UP000317043"/>
    </source>
</evidence>
<dbReference type="InterPro" id="IPR019051">
    <property type="entry name" value="Trp_biosyn_TM_oprn/chp"/>
</dbReference>
<evidence type="ECO:0000256" key="1">
    <source>
        <dbReference type="SAM" id="MobiDB-lite"/>
    </source>
</evidence>
<gene>
    <name evidence="3" type="ORF">FB566_0317</name>
</gene>
<keyword evidence="2" id="KW-0812">Transmembrane</keyword>
<reference evidence="3 4" key="1">
    <citation type="submission" date="2019-06" db="EMBL/GenBank/DDBJ databases">
        <title>Sequencing the genomes of 1000 actinobacteria strains.</title>
        <authorList>
            <person name="Klenk H.-P."/>
        </authorList>
    </citation>
    <scope>NUCLEOTIDE SEQUENCE [LARGE SCALE GENOMIC DNA]</scope>
    <source>
        <strain evidence="3 4">DSM 45928</strain>
    </source>
</reference>
<sequence length="181" mass="18976">MNPRRAITLAILAGLAAAGVGIFATARTWQEETVVRPYPLPDEIVTVAGTAVVPWALPAGMVGLAGVIALVATTGVPRRIVTVLLAGAGAVMAASGAFGLAQTPGLWPVVTAACGTAVVIVAAWGWSRYRDWPHMSARYDRPAESATVVTIDDVDNPDPAMLWDALDRGEDPTREPHRQDS</sequence>
<feature type="transmembrane region" description="Helical" evidence="2">
    <location>
        <begin position="106"/>
        <end position="126"/>
    </location>
</feature>
<comment type="caution">
    <text evidence="3">The sequence shown here is derived from an EMBL/GenBank/DDBJ whole genome shotgun (WGS) entry which is preliminary data.</text>
</comment>
<dbReference type="Pfam" id="PF09534">
    <property type="entry name" value="Trp_oprn_chp"/>
    <property type="match status" value="2"/>
</dbReference>
<accession>A0A543AQJ3</accession>
<keyword evidence="4" id="KW-1185">Reference proteome</keyword>
<keyword evidence="2" id="KW-1133">Transmembrane helix</keyword>
<dbReference type="OrthoDB" id="3712369at2"/>
<dbReference type="InParanoid" id="A0A543AQJ3"/>
<evidence type="ECO:0000256" key="2">
    <source>
        <dbReference type="SAM" id="Phobius"/>
    </source>
</evidence>
<protein>
    <submittedName>
        <fullName evidence="3">Putative membrane protein (TIGR02234 family)</fullName>
    </submittedName>
</protein>